<dbReference type="GO" id="GO:0005828">
    <property type="term" value="C:kinetochore microtubule"/>
    <property type="evidence" value="ECO:0007669"/>
    <property type="project" value="TreeGrafter"/>
</dbReference>
<dbReference type="Pfam" id="PF00400">
    <property type="entry name" value="WD40"/>
    <property type="match status" value="3"/>
</dbReference>
<feature type="compositionally biased region" description="Polar residues" evidence="2">
    <location>
        <begin position="354"/>
        <end position="367"/>
    </location>
</feature>
<feature type="compositionally biased region" description="Polar residues" evidence="2">
    <location>
        <begin position="464"/>
        <end position="494"/>
    </location>
</feature>
<dbReference type="Gene3D" id="2.130.10.10">
    <property type="entry name" value="YVTN repeat-like/Quinoprotein amine dehydrogenase"/>
    <property type="match status" value="3"/>
</dbReference>
<accession>A0AAV9AMW5</accession>
<keyword evidence="1" id="KW-0853">WD repeat</keyword>
<dbReference type="PANTHER" id="PTHR45096">
    <property type="entry name" value="PROTEIN NEDD1"/>
    <property type="match status" value="1"/>
</dbReference>
<reference evidence="3" key="2">
    <citation type="submission" date="2023-06" db="EMBL/GenBank/DDBJ databases">
        <authorList>
            <person name="Ma L."/>
            <person name="Liu K.-W."/>
            <person name="Li Z."/>
            <person name="Hsiao Y.-Y."/>
            <person name="Qi Y."/>
            <person name="Fu T."/>
            <person name="Tang G."/>
            <person name="Zhang D."/>
            <person name="Sun W.-H."/>
            <person name="Liu D.-K."/>
            <person name="Li Y."/>
            <person name="Chen G.-Z."/>
            <person name="Liu X.-D."/>
            <person name="Liao X.-Y."/>
            <person name="Jiang Y.-T."/>
            <person name="Yu X."/>
            <person name="Hao Y."/>
            <person name="Huang J."/>
            <person name="Zhao X.-W."/>
            <person name="Ke S."/>
            <person name="Chen Y.-Y."/>
            <person name="Wu W.-L."/>
            <person name="Hsu J.-L."/>
            <person name="Lin Y.-F."/>
            <person name="Huang M.-D."/>
            <person name="Li C.-Y."/>
            <person name="Huang L."/>
            <person name="Wang Z.-W."/>
            <person name="Zhao X."/>
            <person name="Zhong W.-Y."/>
            <person name="Peng D.-H."/>
            <person name="Ahmad S."/>
            <person name="Lan S."/>
            <person name="Zhang J.-S."/>
            <person name="Tsai W.-C."/>
            <person name="Van De Peer Y."/>
            <person name="Liu Z.-J."/>
        </authorList>
    </citation>
    <scope>NUCLEOTIDE SEQUENCE</scope>
    <source>
        <strain evidence="3">SCP</strain>
        <tissue evidence="3">Leaves</tissue>
    </source>
</reference>
<dbReference type="GO" id="GO:2000694">
    <property type="term" value="P:regulation of phragmoplast microtubule organization"/>
    <property type="evidence" value="ECO:0007669"/>
    <property type="project" value="TreeGrafter"/>
</dbReference>
<name>A0AAV9AMW5_ACOGR</name>
<dbReference type="SUPFAM" id="SSF50978">
    <property type="entry name" value="WD40 repeat-like"/>
    <property type="match status" value="1"/>
</dbReference>
<dbReference type="PROSITE" id="PS50082">
    <property type="entry name" value="WD_REPEATS_2"/>
    <property type="match status" value="2"/>
</dbReference>
<dbReference type="InterPro" id="IPR001680">
    <property type="entry name" value="WD40_rpt"/>
</dbReference>
<evidence type="ECO:0000256" key="2">
    <source>
        <dbReference type="SAM" id="MobiDB-lite"/>
    </source>
</evidence>
<proteinExistence type="predicted"/>
<feature type="repeat" description="WD" evidence="1">
    <location>
        <begin position="187"/>
        <end position="201"/>
    </location>
</feature>
<dbReference type="PANTHER" id="PTHR45096:SF1">
    <property type="entry name" value="PROTEIN NEDD1"/>
    <property type="match status" value="1"/>
</dbReference>
<dbReference type="SMART" id="SM00320">
    <property type="entry name" value="WD40"/>
    <property type="match status" value="5"/>
</dbReference>
<keyword evidence="4" id="KW-1185">Reference proteome</keyword>
<dbReference type="GO" id="GO:0010968">
    <property type="term" value="P:regulation of microtubule nucleation"/>
    <property type="evidence" value="ECO:0007669"/>
    <property type="project" value="InterPro"/>
</dbReference>
<dbReference type="EMBL" id="JAUJYN010000008">
    <property type="protein sequence ID" value="KAK1265436.1"/>
    <property type="molecule type" value="Genomic_DNA"/>
</dbReference>
<protein>
    <submittedName>
        <fullName evidence="3">Uncharacterized protein</fullName>
    </submittedName>
</protein>
<dbReference type="InterPro" id="IPR044621">
    <property type="entry name" value="NEDD1"/>
</dbReference>
<dbReference type="InterPro" id="IPR036322">
    <property type="entry name" value="WD40_repeat_dom_sf"/>
</dbReference>
<dbReference type="GO" id="GO:0032467">
    <property type="term" value="P:positive regulation of cytokinesis"/>
    <property type="evidence" value="ECO:0007669"/>
    <property type="project" value="TreeGrafter"/>
</dbReference>
<feature type="region of interest" description="Disordered" evidence="2">
    <location>
        <begin position="312"/>
        <end position="381"/>
    </location>
</feature>
<dbReference type="GO" id="GO:0060236">
    <property type="term" value="P:regulation of mitotic spindle organization"/>
    <property type="evidence" value="ECO:0007669"/>
    <property type="project" value="TreeGrafter"/>
</dbReference>
<dbReference type="InterPro" id="IPR015943">
    <property type="entry name" value="WD40/YVTN_repeat-like_dom_sf"/>
</dbReference>
<reference evidence="3" key="1">
    <citation type="journal article" date="2023" name="Nat. Commun.">
        <title>Diploid and tetraploid genomes of Acorus and the evolution of monocots.</title>
        <authorList>
            <person name="Ma L."/>
            <person name="Liu K.W."/>
            <person name="Li Z."/>
            <person name="Hsiao Y.Y."/>
            <person name="Qi Y."/>
            <person name="Fu T."/>
            <person name="Tang G.D."/>
            <person name="Zhang D."/>
            <person name="Sun W.H."/>
            <person name="Liu D.K."/>
            <person name="Li Y."/>
            <person name="Chen G.Z."/>
            <person name="Liu X.D."/>
            <person name="Liao X.Y."/>
            <person name="Jiang Y.T."/>
            <person name="Yu X."/>
            <person name="Hao Y."/>
            <person name="Huang J."/>
            <person name="Zhao X.W."/>
            <person name="Ke S."/>
            <person name="Chen Y.Y."/>
            <person name="Wu W.L."/>
            <person name="Hsu J.L."/>
            <person name="Lin Y.F."/>
            <person name="Huang M.D."/>
            <person name="Li C.Y."/>
            <person name="Huang L."/>
            <person name="Wang Z.W."/>
            <person name="Zhao X."/>
            <person name="Zhong W.Y."/>
            <person name="Peng D.H."/>
            <person name="Ahmad S."/>
            <person name="Lan S."/>
            <person name="Zhang J.S."/>
            <person name="Tsai W.C."/>
            <person name="Van de Peer Y."/>
            <person name="Liu Z.J."/>
        </authorList>
    </citation>
    <scope>NUCLEOTIDE SEQUENCE</scope>
    <source>
        <strain evidence="3">SCP</strain>
    </source>
</reference>
<comment type="caution">
    <text evidence="3">The sequence shown here is derived from an EMBL/GenBank/DDBJ whole genome shotgun (WGS) entry which is preliminary data.</text>
</comment>
<evidence type="ECO:0000313" key="3">
    <source>
        <dbReference type="EMBL" id="KAK1265436.1"/>
    </source>
</evidence>
<sequence length="571" mass="61314">MNFPDPSTAMIAACGGDTVKLFDLSVDHGDPCTLSYTPSRGFQVNCVKWNHTNLVVASAGDDKKISLWGKNGQSLGTLPGSEAGDNNESISAISFSNKGSRYICSGGSSHVVRIWDLRRKQCIKWLKGHTDLITGVMYNCKDEHLASISVKGDLILHNLTSTRATELRDPNGQALRVLDYSPLHRHLLVTAGDDGSVHLWDTTGRIPKMIASVGLDKRLNMYDSGTKKPTSYPAHEAPFSSLAFRDDGWTVAAGTNNGRIVFYDVRGKSQPLNVLRAFGSSEAVTSICWQRLKPSIVNERSCSAEAALIGSTGEDSSVIPDPHPSSTSSSSSSMSVHGSRSSSGRSSSALDAPSVTTNNSGPTSTPLQEEAPHRNHLRTVGPMRLQASRAISNIKDDMGVFSPVAEMHSISPSPGNWRDNLEEAKKDGLVVERRPASASFPSSMKSFPYAEEVGSENHLFVESLSNPTSRQEDVQSTPSYAGSKSSKSDQSITLTPPEDWGGDGLHYKFTHQRQPIQSRFMSSGGQLSSGPLLSGTTFAGLQDPSGSTSHAFTSSLVISVNEALLCSLMHE</sequence>
<feature type="compositionally biased region" description="Low complexity" evidence="2">
    <location>
        <begin position="325"/>
        <end position="348"/>
    </location>
</feature>
<organism evidence="3 4">
    <name type="scientific">Acorus gramineus</name>
    <name type="common">Dwarf sweet flag</name>
    <dbReference type="NCBI Taxonomy" id="55184"/>
    <lineage>
        <taxon>Eukaryota</taxon>
        <taxon>Viridiplantae</taxon>
        <taxon>Streptophyta</taxon>
        <taxon>Embryophyta</taxon>
        <taxon>Tracheophyta</taxon>
        <taxon>Spermatophyta</taxon>
        <taxon>Magnoliopsida</taxon>
        <taxon>Liliopsida</taxon>
        <taxon>Acoraceae</taxon>
        <taxon>Acorus</taxon>
    </lineage>
</organism>
<dbReference type="AlphaFoldDB" id="A0AAV9AMW5"/>
<feature type="repeat" description="WD" evidence="1">
    <location>
        <begin position="83"/>
        <end position="125"/>
    </location>
</feature>
<dbReference type="Proteomes" id="UP001179952">
    <property type="component" value="Unassembled WGS sequence"/>
</dbReference>
<dbReference type="GO" id="GO:0140496">
    <property type="term" value="F:gamma-tubulin complex binding"/>
    <property type="evidence" value="ECO:0007669"/>
    <property type="project" value="InterPro"/>
</dbReference>
<feature type="region of interest" description="Disordered" evidence="2">
    <location>
        <begin position="464"/>
        <end position="506"/>
    </location>
</feature>
<evidence type="ECO:0000256" key="1">
    <source>
        <dbReference type="PROSITE-ProRule" id="PRU00221"/>
    </source>
</evidence>
<gene>
    <name evidence="3" type="ORF">QJS04_geneDACA011368</name>
</gene>
<dbReference type="GO" id="GO:0000919">
    <property type="term" value="P:cell plate assembly"/>
    <property type="evidence" value="ECO:0007669"/>
    <property type="project" value="TreeGrafter"/>
</dbReference>
<evidence type="ECO:0000313" key="4">
    <source>
        <dbReference type="Proteomes" id="UP001179952"/>
    </source>
</evidence>